<dbReference type="InterPro" id="IPR050312">
    <property type="entry name" value="IolE/XylAMocC-like"/>
</dbReference>
<dbReference type="GO" id="GO:0016853">
    <property type="term" value="F:isomerase activity"/>
    <property type="evidence" value="ECO:0007669"/>
    <property type="project" value="UniProtKB-KW"/>
</dbReference>
<reference evidence="2" key="1">
    <citation type="journal article" date="2020" name="Stud. Mycol.">
        <title>101 Dothideomycetes genomes: a test case for predicting lifestyles and emergence of pathogens.</title>
        <authorList>
            <person name="Haridas S."/>
            <person name="Albert R."/>
            <person name="Binder M."/>
            <person name="Bloem J."/>
            <person name="Labutti K."/>
            <person name="Salamov A."/>
            <person name="Andreopoulos B."/>
            <person name="Baker S."/>
            <person name="Barry K."/>
            <person name="Bills G."/>
            <person name="Bluhm B."/>
            <person name="Cannon C."/>
            <person name="Castanera R."/>
            <person name="Culley D."/>
            <person name="Daum C."/>
            <person name="Ezra D."/>
            <person name="Gonzalez J."/>
            <person name="Henrissat B."/>
            <person name="Kuo A."/>
            <person name="Liang C."/>
            <person name="Lipzen A."/>
            <person name="Lutzoni F."/>
            <person name="Magnuson J."/>
            <person name="Mondo S."/>
            <person name="Nolan M."/>
            <person name="Ohm R."/>
            <person name="Pangilinan J."/>
            <person name="Park H.-J."/>
            <person name="Ramirez L."/>
            <person name="Alfaro M."/>
            <person name="Sun H."/>
            <person name="Tritt A."/>
            <person name="Yoshinaga Y."/>
            <person name="Zwiers L.-H."/>
            <person name="Turgeon B."/>
            <person name="Goodwin S."/>
            <person name="Spatafora J."/>
            <person name="Crous P."/>
            <person name="Grigoriev I."/>
        </authorList>
    </citation>
    <scope>NUCLEOTIDE SEQUENCE</scope>
    <source>
        <strain evidence="2">CBS 122681</strain>
    </source>
</reference>
<gene>
    <name evidence="2" type="ORF">K491DRAFT_694890</name>
</gene>
<feature type="domain" description="Xylose isomerase-like TIM barrel" evidence="1">
    <location>
        <begin position="18"/>
        <end position="309"/>
    </location>
</feature>
<dbReference type="Proteomes" id="UP000799324">
    <property type="component" value="Unassembled WGS sequence"/>
</dbReference>
<keyword evidence="2" id="KW-0413">Isomerase</keyword>
<keyword evidence="3" id="KW-1185">Reference proteome</keyword>
<sequence>MSLGRCYAGHSLEHKLSMAAKHGMQGIELFYEDLCEISTSQSPSALLVAAHYVRDLCTSLNLDIICLQPFMHYEGLRDRQRHAQRVEEMKLWIKLAKVLNTDIIQVPSSFLSKEDILDDVDLIVADLREIAHLGAQQNPPMRFAYESLCWGTYVDKWEACWDIVQRVDRPNVGICLDTYNILGRIYADPTAPSGKNADAEEVVEESVRRLVQQIGPHKEKIFFLQIVDAERLSSPLVPGHPFYNEDQPARMSWSRNCRLFYGEQDRGAYLPVRQVAEAILKEIGWEGWISMELFNRDMERRDEAVVEELASRAGSSWVKLVRDLQLKVDDVTAPGTPETESSSVDGNERHRYAREAVQVARL</sequence>
<accession>A0A6A6T0G4</accession>
<name>A0A6A6T0G4_9PLEO</name>
<proteinExistence type="predicted"/>
<dbReference type="InterPro" id="IPR013022">
    <property type="entry name" value="Xyl_isomerase-like_TIM-brl"/>
</dbReference>
<dbReference type="OrthoDB" id="5360893at2759"/>
<protein>
    <submittedName>
        <fullName evidence="2">Xylose isomerase-like protein</fullName>
    </submittedName>
</protein>
<dbReference type="AlphaFoldDB" id="A0A6A6T0G4"/>
<dbReference type="SUPFAM" id="SSF51658">
    <property type="entry name" value="Xylose isomerase-like"/>
    <property type="match status" value="1"/>
</dbReference>
<evidence type="ECO:0000313" key="2">
    <source>
        <dbReference type="EMBL" id="KAF2653280.1"/>
    </source>
</evidence>
<dbReference type="InterPro" id="IPR036237">
    <property type="entry name" value="Xyl_isomerase-like_sf"/>
</dbReference>
<evidence type="ECO:0000259" key="1">
    <source>
        <dbReference type="Pfam" id="PF01261"/>
    </source>
</evidence>
<dbReference type="PANTHER" id="PTHR12110">
    <property type="entry name" value="HYDROXYPYRUVATE ISOMERASE"/>
    <property type="match status" value="1"/>
</dbReference>
<dbReference type="Gene3D" id="3.20.20.150">
    <property type="entry name" value="Divalent-metal-dependent TIM barrel enzymes"/>
    <property type="match status" value="1"/>
</dbReference>
<dbReference type="Pfam" id="PF01261">
    <property type="entry name" value="AP_endonuc_2"/>
    <property type="match status" value="1"/>
</dbReference>
<organism evidence="2 3">
    <name type="scientific">Lophiostoma macrostomum CBS 122681</name>
    <dbReference type="NCBI Taxonomy" id="1314788"/>
    <lineage>
        <taxon>Eukaryota</taxon>
        <taxon>Fungi</taxon>
        <taxon>Dikarya</taxon>
        <taxon>Ascomycota</taxon>
        <taxon>Pezizomycotina</taxon>
        <taxon>Dothideomycetes</taxon>
        <taxon>Pleosporomycetidae</taxon>
        <taxon>Pleosporales</taxon>
        <taxon>Lophiostomataceae</taxon>
        <taxon>Lophiostoma</taxon>
    </lineage>
</organism>
<evidence type="ECO:0000313" key="3">
    <source>
        <dbReference type="Proteomes" id="UP000799324"/>
    </source>
</evidence>
<dbReference type="PANTHER" id="PTHR12110:SF21">
    <property type="entry name" value="XYLOSE ISOMERASE-LIKE TIM BARREL DOMAIN-CONTAINING PROTEIN"/>
    <property type="match status" value="1"/>
</dbReference>
<dbReference type="EMBL" id="MU004384">
    <property type="protein sequence ID" value="KAF2653280.1"/>
    <property type="molecule type" value="Genomic_DNA"/>
</dbReference>